<dbReference type="AlphaFoldDB" id="A0A1U7HF45"/>
<evidence type="ECO:0000313" key="2">
    <source>
        <dbReference type="EMBL" id="OKH22200.1"/>
    </source>
</evidence>
<reference evidence="2 3" key="1">
    <citation type="submission" date="2016-11" db="EMBL/GenBank/DDBJ databases">
        <title>Draft Genome Sequences of Nine Cyanobacterial Strains from Diverse Habitats.</title>
        <authorList>
            <person name="Zhu T."/>
            <person name="Hou S."/>
            <person name="Lu X."/>
            <person name="Hess W.R."/>
        </authorList>
    </citation>
    <scope>NUCLEOTIDE SEQUENCE [LARGE SCALE GENOMIC DNA]</scope>
    <source>
        <strain evidence="2 3">NIES-593</strain>
    </source>
</reference>
<accession>A0A1U7HF45</accession>
<protein>
    <recommendedName>
        <fullName evidence="4">Histidine kinase</fullName>
    </recommendedName>
</protein>
<dbReference type="RefSeq" id="WP_073600075.1">
    <property type="nucleotide sequence ID" value="NZ_MRCB01000015.1"/>
</dbReference>
<dbReference type="STRING" id="1921803.NIES593_13470"/>
<evidence type="ECO:0000256" key="1">
    <source>
        <dbReference type="SAM" id="Coils"/>
    </source>
</evidence>
<sequence length="166" mass="18257">MSNPRTSITKAPSRAPQQKQALEIDKIREIIETKVLAAEAKIASQATEDPKIILKAVRNAMSEVIALLPDQQTEINQTIAAAIEGLIHGIIIPKRSAINRIQKQIQELQAKEKEEEQKLQAQIDGILKVVEDLGNAESDNIHDAIASALKAIEDKKEMEFFLGASC</sequence>
<feature type="coiled-coil region" evidence="1">
    <location>
        <begin position="94"/>
        <end position="125"/>
    </location>
</feature>
<keyword evidence="3" id="KW-1185">Reference proteome</keyword>
<name>A0A1U7HF45_9CYAN</name>
<evidence type="ECO:0008006" key="4">
    <source>
        <dbReference type="Google" id="ProtNLM"/>
    </source>
</evidence>
<proteinExistence type="predicted"/>
<keyword evidence="1" id="KW-0175">Coiled coil</keyword>
<comment type="caution">
    <text evidence="2">The sequence shown here is derived from an EMBL/GenBank/DDBJ whole genome shotgun (WGS) entry which is preliminary data.</text>
</comment>
<organism evidence="2 3">
    <name type="scientific">Hydrococcus rivularis NIES-593</name>
    <dbReference type="NCBI Taxonomy" id="1921803"/>
    <lineage>
        <taxon>Bacteria</taxon>
        <taxon>Bacillati</taxon>
        <taxon>Cyanobacteriota</taxon>
        <taxon>Cyanophyceae</taxon>
        <taxon>Pleurocapsales</taxon>
        <taxon>Hydrococcaceae</taxon>
        <taxon>Hydrococcus</taxon>
    </lineage>
</organism>
<evidence type="ECO:0000313" key="3">
    <source>
        <dbReference type="Proteomes" id="UP000186868"/>
    </source>
</evidence>
<dbReference type="EMBL" id="MRCB01000015">
    <property type="protein sequence ID" value="OKH22200.1"/>
    <property type="molecule type" value="Genomic_DNA"/>
</dbReference>
<gene>
    <name evidence="2" type="ORF">NIES593_13470</name>
</gene>
<dbReference type="Proteomes" id="UP000186868">
    <property type="component" value="Unassembled WGS sequence"/>
</dbReference>